<feature type="chain" id="PRO_5043069437" description="Cell division coordinator CpoB" evidence="1">
    <location>
        <begin position="21"/>
        <end position="243"/>
    </location>
</feature>
<feature type="repeat" description="TPR" evidence="2">
    <location>
        <begin position="155"/>
        <end position="188"/>
    </location>
</feature>
<dbReference type="Gene3D" id="1.20.5.110">
    <property type="match status" value="1"/>
</dbReference>
<dbReference type="HAMAP" id="MF_02066">
    <property type="entry name" value="CpoB"/>
    <property type="match status" value="1"/>
</dbReference>
<dbReference type="InterPro" id="IPR019734">
    <property type="entry name" value="TPR_rpt"/>
</dbReference>
<feature type="domain" description="YbgF trimerisation" evidence="4">
    <location>
        <begin position="25"/>
        <end position="74"/>
    </location>
</feature>
<gene>
    <name evidence="1" type="primary">cpoB</name>
    <name evidence="5" type="ORF">MIN45_P0824</name>
</gene>
<dbReference type="GO" id="GO:0070206">
    <property type="term" value="P:protein trimerization"/>
    <property type="evidence" value="ECO:0007669"/>
    <property type="project" value="InterPro"/>
</dbReference>
<dbReference type="EMBL" id="AP024718">
    <property type="protein sequence ID" value="BCX88455.1"/>
    <property type="molecule type" value="Genomic_DNA"/>
</dbReference>
<evidence type="ECO:0000256" key="2">
    <source>
        <dbReference type="PROSITE-ProRule" id="PRU00339"/>
    </source>
</evidence>
<feature type="compositionally biased region" description="Low complexity" evidence="3">
    <location>
        <begin position="80"/>
        <end position="89"/>
    </location>
</feature>
<evidence type="ECO:0000256" key="3">
    <source>
        <dbReference type="SAM" id="MobiDB-lite"/>
    </source>
</evidence>
<dbReference type="SMART" id="SM00028">
    <property type="entry name" value="TPR"/>
    <property type="match status" value="3"/>
</dbReference>
<dbReference type="Proteomes" id="UP001321450">
    <property type="component" value="Chromosome"/>
</dbReference>
<dbReference type="Gene3D" id="1.25.40.10">
    <property type="entry name" value="Tetratricopeptide repeat domain"/>
    <property type="match status" value="1"/>
</dbReference>
<dbReference type="InterPro" id="IPR032519">
    <property type="entry name" value="YbgF_tri"/>
</dbReference>
<evidence type="ECO:0000313" key="5">
    <source>
        <dbReference type="EMBL" id="BCX88455.1"/>
    </source>
</evidence>
<reference evidence="6" key="1">
    <citation type="journal article" date="2024" name="Int. J. Syst. Evol. Microbiol.">
        <title>Methylomarinovum tepidoasis sp. nov., a moderately thermophilic methanotroph of the family Methylothermaceae isolated from a deep-sea hydrothermal field.</title>
        <authorList>
            <person name="Hirayama H."/>
            <person name="Takaki Y."/>
            <person name="Abe M."/>
            <person name="Miyazaki M."/>
            <person name="Uematsu K."/>
            <person name="Matsui Y."/>
            <person name="Takai K."/>
        </authorList>
    </citation>
    <scope>NUCLEOTIDE SEQUENCE [LARGE SCALE GENOMIC DNA]</scope>
    <source>
        <strain evidence="6">IN45</strain>
    </source>
</reference>
<comment type="function">
    <text evidence="1">Mediates coordination of peptidoglycan synthesis and outer membrane constriction during cell division.</text>
</comment>
<dbReference type="PROSITE" id="PS50005">
    <property type="entry name" value="TPR"/>
    <property type="match status" value="1"/>
</dbReference>
<keyword evidence="6" id="KW-1185">Reference proteome</keyword>
<dbReference type="RefSeq" id="WP_286293571.1">
    <property type="nucleotide sequence ID" value="NZ_AP024718.1"/>
</dbReference>
<sequence length="243" mass="26540" precursor="true">MAVKRVVLALGLAAAFPALAGDEDLERRVRLLEQRLSSQALMDMLQRVDALQREVQALRGQVEALQHEVDRLRQSAPSGTAPAAVTSAPEAPPVPPAAEAASPLAVEDQAQPADPEAIRQAYRQAFDLLQAGHYDAAIDAFSTFLQRHPDSPLAPNAYYWLGEAYYVKRDFRAAADAFGQVVAHFPGSAKVPDALLKLGYIAEARGDRQAARRYLEKVRDTWPTAHAAKLAAERLARMEQARP</sequence>
<dbReference type="NCBIfam" id="TIGR02795">
    <property type="entry name" value="tol_pal_ybgF"/>
    <property type="match status" value="1"/>
</dbReference>
<evidence type="ECO:0000259" key="4">
    <source>
        <dbReference type="Pfam" id="PF16331"/>
    </source>
</evidence>
<dbReference type="AlphaFoldDB" id="A0AAU9C7Q8"/>
<evidence type="ECO:0000313" key="6">
    <source>
        <dbReference type="Proteomes" id="UP001321450"/>
    </source>
</evidence>
<keyword evidence="1" id="KW-0732">Signal</keyword>
<comment type="subcellular location">
    <subcellularLocation>
        <location evidence="1">Periplasm</location>
    </subcellularLocation>
</comment>
<dbReference type="InterPro" id="IPR034706">
    <property type="entry name" value="CpoB"/>
</dbReference>
<dbReference type="KEGG" id="meiy:MIN45_P0824"/>
<comment type="similarity">
    <text evidence="1">Belongs to the CpoB family.</text>
</comment>
<dbReference type="Pfam" id="PF13174">
    <property type="entry name" value="TPR_6"/>
    <property type="match status" value="1"/>
</dbReference>
<name>A0AAU9C7Q8_9GAMM</name>
<keyword evidence="1" id="KW-0132">Cell division</keyword>
<keyword evidence="1" id="KW-0131">Cell cycle</keyword>
<dbReference type="InterPro" id="IPR011990">
    <property type="entry name" value="TPR-like_helical_dom_sf"/>
</dbReference>
<dbReference type="GO" id="GO:0043093">
    <property type="term" value="P:FtsZ-dependent cytokinesis"/>
    <property type="evidence" value="ECO:0007669"/>
    <property type="project" value="UniProtKB-UniRule"/>
</dbReference>
<dbReference type="SUPFAM" id="SSF46966">
    <property type="entry name" value="Spectrin repeat"/>
    <property type="match status" value="1"/>
</dbReference>
<proteinExistence type="inferred from homology"/>
<dbReference type="InterPro" id="IPR014162">
    <property type="entry name" value="CpoB_C"/>
</dbReference>
<feature type="region of interest" description="Disordered" evidence="3">
    <location>
        <begin position="72"/>
        <end position="100"/>
    </location>
</feature>
<dbReference type="Pfam" id="PF16331">
    <property type="entry name" value="TolA_bind_tri"/>
    <property type="match status" value="1"/>
</dbReference>
<dbReference type="Pfam" id="PF13432">
    <property type="entry name" value="TPR_16"/>
    <property type="match status" value="1"/>
</dbReference>
<accession>A0AAU9C7Q8</accession>
<keyword evidence="2" id="KW-0802">TPR repeat</keyword>
<dbReference type="SUPFAM" id="SSF48452">
    <property type="entry name" value="TPR-like"/>
    <property type="match status" value="1"/>
</dbReference>
<evidence type="ECO:0000256" key="1">
    <source>
        <dbReference type="HAMAP-Rule" id="MF_02066"/>
    </source>
</evidence>
<feature type="signal peptide" evidence="1">
    <location>
        <begin position="1"/>
        <end position="20"/>
    </location>
</feature>
<organism evidence="5 6">
    <name type="scientific">Methylomarinovum tepidoasis</name>
    <dbReference type="NCBI Taxonomy" id="2840183"/>
    <lineage>
        <taxon>Bacteria</taxon>
        <taxon>Pseudomonadati</taxon>
        <taxon>Pseudomonadota</taxon>
        <taxon>Gammaproteobacteria</taxon>
        <taxon>Methylococcales</taxon>
        <taxon>Methylothermaceae</taxon>
        <taxon>Methylomarinovum</taxon>
    </lineage>
</organism>
<dbReference type="GO" id="GO:0030288">
    <property type="term" value="C:outer membrane-bounded periplasmic space"/>
    <property type="evidence" value="ECO:0007669"/>
    <property type="project" value="UniProtKB-UniRule"/>
</dbReference>
<protein>
    <recommendedName>
        <fullName evidence="1">Cell division coordinator CpoB</fullName>
    </recommendedName>
</protein>
<keyword evidence="1" id="KW-0574">Periplasm</keyword>